<feature type="compositionally biased region" description="Pro residues" evidence="1">
    <location>
        <begin position="151"/>
        <end position="160"/>
    </location>
</feature>
<dbReference type="Proteomes" id="UP000314294">
    <property type="component" value="Unassembled WGS sequence"/>
</dbReference>
<keyword evidence="2" id="KW-0472">Membrane</keyword>
<evidence type="ECO:0000256" key="1">
    <source>
        <dbReference type="SAM" id="MobiDB-lite"/>
    </source>
</evidence>
<feature type="region of interest" description="Disordered" evidence="1">
    <location>
        <begin position="139"/>
        <end position="165"/>
    </location>
</feature>
<evidence type="ECO:0000256" key="2">
    <source>
        <dbReference type="SAM" id="Phobius"/>
    </source>
</evidence>
<accession>A0A4Z2GKL5</accession>
<dbReference type="AlphaFoldDB" id="A0A4Z2GKL5"/>
<keyword evidence="2" id="KW-0812">Transmembrane</keyword>
<gene>
    <name evidence="3" type="ORF">EYF80_035636</name>
</gene>
<dbReference type="EMBL" id="SRLO01000494">
    <property type="protein sequence ID" value="TNN54128.1"/>
    <property type="molecule type" value="Genomic_DNA"/>
</dbReference>
<reference evidence="3 4" key="1">
    <citation type="submission" date="2019-03" db="EMBL/GenBank/DDBJ databases">
        <title>First draft genome of Liparis tanakae, snailfish: a comprehensive survey of snailfish specific genes.</title>
        <authorList>
            <person name="Kim W."/>
            <person name="Song I."/>
            <person name="Jeong J.-H."/>
            <person name="Kim D."/>
            <person name="Kim S."/>
            <person name="Ryu S."/>
            <person name="Song J.Y."/>
            <person name="Lee S.K."/>
        </authorList>
    </citation>
    <scope>NUCLEOTIDE SEQUENCE [LARGE SCALE GENOMIC DNA]</scope>
    <source>
        <tissue evidence="3">Muscle</tissue>
    </source>
</reference>
<sequence>MSSTWMGIRLPYCCRASSRTPGRKTLKPNETGAPGDAHEPTGRSSAIRTRHTADVLLGQGQLHGFDLHVPPPSVLLLGRGAAVHQLIWERRNQMRLQEPFYPLLLAVPTLPPPSAVAPVTLGAHPLGPLAPALPVLGEPRARPAAAGPQALPAPEPPQSPVPAEVGPEQVARRRLGGGGGGGGGVLHGDLADLGRLLLRAVVVGVRVRELRGLGGKVWGLPLQHRLVSCNPALLIILLLFLFFLVLIIALVVIPTLAFELYLVPQIVVFFFFFFFFSTHFHDPPHPILVLLLFVVLLHIFAGPHLLLLPQPEVHGAGYTVARHGHDEVVSRNPT</sequence>
<feature type="transmembrane region" description="Helical" evidence="2">
    <location>
        <begin position="232"/>
        <end position="253"/>
    </location>
</feature>
<feature type="transmembrane region" description="Helical" evidence="2">
    <location>
        <begin position="260"/>
        <end position="281"/>
    </location>
</feature>
<evidence type="ECO:0000313" key="3">
    <source>
        <dbReference type="EMBL" id="TNN54128.1"/>
    </source>
</evidence>
<keyword evidence="4" id="KW-1185">Reference proteome</keyword>
<feature type="transmembrane region" description="Helical" evidence="2">
    <location>
        <begin position="287"/>
        <end position="308"/>
    </location>
</feature>
<comment type="caution">
    <text evidence="3">The sequence shown here is derived from an EMBL/GenBank/DDBJ whole genome shotgun (WGS) entry which is preliminary data.</text>
</comment>
<organism evidence="3 4">
    <name type="scientific">Liparis tanakae</name>
    <name type="common">Tanaka's snailfish</name>
    <dbReference type="NCBI Taxonomy" id="230148"/>
    <lineage>
        <taxon>Eukaryota</taxon>
        <taxon>Metazoa</taxon>
        <taxon>Chordata</taxon>
        <taxon>Craniata</taxon>
        <taxon>Vertebrata</taxon>
        <taxon>Euteleostomi</taxon>
        <taxon>Actinopterygii</taxon>
        <taxon>Neopterygii</taxon>
        <taxon>Teleostei</taxon>
        <taxon>Neoteleostei</taxon>
        <taxon>Acanthomorphata</taxon>
        <taxon>Eupercaria</taxon>
        <taxon>Perciformes</taxon>
        <taxon>Cottioidei</taxon>
        <taxon>Cottales</taxon>
        <taxon>Liparidae</taxon>
        <taxon>Liparis</taxon>
    </lineage>
</organism>
<feature type="compositionally biased region" description="Low complexity" evidence="1">
    <location>
        <begin position="139"/>
        <end position="150"/>
    </location>
</feature>
<feature type="region of interest" description="Disordered" evidence="1">
    <location>
        <begin position="19"/>
        <end position="45"/>
    </location>
</feature>
<keyword evidence="2" id="KW-1133">Transmembrane helix</keyword>
<proteinExistence type="predicted"/>
<protein>
    <submittedName>
        <fullName evidence="3">Uncharacterized protein</fullName>
    </submittedName>
</protein>
<name>A0A4Z2GKL5_9TELE</name>
<evidence type="ECO:0000313" key="4">
    <source>
        <dbReference type="Proteomes" id="UP000314294"/>
    </source>
</evidence>